<comment type="caution">
    <text evidence="1">The sequence shown here is derived from an EMBL/GenBank/DDBJ whole genome shotgun (WGS) entry which is preliminary data.</text>
</comment>
<name>A0AC60PA23_IXOPE</name>
<evidence type="ECO:0000313" key="2">
    <source>
        <dbReference type="Proteomes" id="UP000805193"/>
    </source>
</evidence>
<keyword evidence="2" id="KW-1185">Reference proteome</keyword>
<accession>A0AC60PA23</accession>
<reference evidence="1 2" key="1">
    <citation type="journal article" date="2020" name="Cell">
        <title>Large-Scale Comparative Analyses of Tick Genomes Elucidate Their Genetic Diversity and Vector Capacities.</title>
        <authorList>
            <consortium name="Tick Genome and Microbiome Consortium (TIGMIC)"/>
            <person name="Jia N."/>
            <person name="Wang J."/>
            <person name="Shi W."/>
            <person name="Du L."/>
            <person name="Sun Y."/>
            <person name="Zhan W."/>
            <person name="Jiang J.F."/>
            <person name="Wang Q."/>
            <person name="Zhang B."/>
            <person name="Ji P."/>
            <person name="Bell-Sakyi L."/>
            <person name="Cui X.M."/>
            <person name="Yuan T.T."/>
            <person name="Jiang B.G."/>
            <person name="Yang W.F."/>
            <person name="Lam T.T."/>
            <person name="Chang Q.C."/>
            <person name="Ding S.J."/>
            <person name="Wang X.J."/>
            <person name="Zhu J.G."/>
            <person name="Ruan X.D."/>
            <person name="Zhao L."/>
            <person name="Wei J.T."/>
            <person name="Ye R.Z."/>
            <person name="Que T.C."/>
            <person name="Du C.H."/>
            <person name="Zhou Y.H."/>
            <person name="Cheng J.X."/>
            <person name="Dai P.F."/>
            <person name="Guo W.B."/>
            <person name="Han X.H."/>
            <person name="Huang E.J."/>
            <person name="Li L.F."/>
            <person name="Wei W."/>
            <person name="Gao Y.C."/>
            <person name="Liu J.Z."/>
            <person name="Shao H.Z."/>
            <person name="Wang X."/>
            <person name="Wang C.C."/>
            <person name="Yang T.C."/>
            <person name="Huo Q.B."/>
            <person name="Li W."/>
            <person name="Chen H.Y."/>
            <person name="Chen S.E."/>
            <person name="Zhou L.G."/>
            <person name="Ni X.B."/>
            <person name="Tian J.H."/>
            <person name="Sheng Y."/>
            <person name="Liu T."/>
            <person name="Pan Y.S."/>
            <person name="Xia L.Y."/>
            <person name="Li J."/>
            <person name="Zhao F."/>
            <person name="Cao W.C."/>
        </authorList>
    </citation>
    <scope>NUCLEOTIDE SEQUENCE [LARGE SCALE GENOMIC DNA]</scope>
    <source>
        <strain evidence="1">Iper-2018</strain>
    </source>
</reference>
<organism evidence="1 2">
    <name type="scientific">Ixodes persulcatus</name>
    <name type="common">Taiga tick</name>
    <dbReference type="NCBI Taxonomy" id="34615"/>
    <lineage>
        <taxon>Eukaryota</taxon>
        <taxon>Metazoa</taxon>
        <taxon>Ecdysozoa</taxon>
        <taxon>Arthropoda</taxon>
        <taxon>Chelicerata</taxon>
        <taxon>Arachnida</taxon>
        <taxon>Acari</taxon>
        <taxon>Parasitiformes</taxon>
        <taxon>Ixodida</taxon>
        <taxon>Ixodoidea</taxon>
        <taxon>Ixodidae</taxon>
        <taxon>Ixodinae</taxon>
        <taxon>Ixodes</taxon>
    </lineage>
</organism>
<feature type="non-terminal residue" evidence="1">
    <location>
        <position position="1"/>
    </location>
</feature>
<sequence length="1089" mass="118131">RGRCRTRTADSRSNFSRSKADLGTMAPIDPLQLLKALSPLLSAEGGIRSSDEVSRLSSLMKKFSRKLVSRCIYCNVLRATSSDILEVFLDLDGWSTIHMWLQEAKTADNRPFLLELLKLCQVLPMSLERLKENSSPKLIKGLTKCSSEEVRLMAEKVVTGWMKLIKGDSKEAVKPVKDTAAIDLKGSGFTVMQSANRAPRRRRQSPQSVPRLASPKGALKRERSKGSQDESPQEQIAPKGDTTPVHASTRTGPAGKDSPPTPRESPVAPKKPKAQDRPKTVKTFQTRFRSTGLEESPLPPPVKAGAKKVVRPAVDKNALLSARQRLAPTVHAERRVKPSSLVSMGGDGKEAAGPGIRLIAPKPVHVLQEDGGFMDALTAVPVVPAVPGKRKRKNSAAGGSPATPTNAKEKGATPPTSNSPTSPPPVAPKFQFYKDTLETGEGAEAAEEEEDIGKRVKRRKRGQAKEGKEEASEKEGVEESAASPEGDSPPTPTGEEEEGTAEKEEETMKKKEEEVEVGAGDGSAGLDKPASDRPASILSMTRKKTKKTVRWVEESKLKQFHFFDLDETERVNVNNMQNFGDLKTLEMKRERQVVETARRMMGDRMEEALPYRMPRLLERPEPLAEPGSGSQEKEVQKLRQQKTLQEIYFSKDMIPDSPYEPDAEQVSGQEPKQIPLEDENSPSATLDYSNMEVPKASSLPSILSNLVLSIASKTQGGPQGPPQQGGQAPQGHMMPGGHVRMPGQQHHQGPMPGQMQGQMPPQSMMPDMQGPPMHMGGGGGNLLGGDPQCQNGPPNFMHPNNMQGQGMNMMGPPVSMAGGGGFPNMGMPMGHGGGNGGGGGDWGMMPPMGAEGDFFRGPPPGMGGGGPPMGMGGGAPPPPMGSAVQHMMDMARGNMPPHGGGRSLLTVPPGFEEGMTFSVESAAPEEEFSVRHVLNLADVLSAGEPQEMDDRPRNKENKQASVGLLDDVEFMKQLPLWPFELDTFQKKAIVHLERRESVFVAAHTSAGKTVVAEYAIALSRRHMTRTIYTSPIKALSNEKYRDFKDTFEDIGLITGDVQINKEASCLIMTTEILRQVKAFCMIKDDRQTY</sequence>
<evidence type="ECO:0000313" key="1">
    <source>
        <dbReference type="EMBL" id="KAG0416241.1"/>
    </source>
</evidence>
<proteinExistence type="predicted"/>
<gene>
    <name evidence="1" type="ORF">HPB47_006579</name>
</gene>
<dbReference type="Proteomes" id="UP000805193">
    <property type="component" value="Unassembled WGS sequence"/>
</dbReference>
<dbReference type="EMBL" id="JABSTQ010010968">
    <property type="protein sequence ID" value="KAG0416241.1"/>
    <property type="molecule type" value="Genomic_DNA"/>
</dbReference>
<protein>
    <submittedName>
        <fullName evidence="1">Uncharacterized protein</fullName>
    </submittedName>
</protein>